<dbReference type="KEGG" id="ath:AT3G23633"/>
<reference evidence="5" key="1">
    <citation type="journal article" date="2000" name="DNA Res.">
        <title>Structural analysis of Arabidopsis thaliana chromosome 3. I. Sequence features of the regions of 4,504,864 bp covered by sixty P1 and TAC clones.</title>
        <authorList>
            <person name="Sato S."/>
            <person name="Nakamura Y."/>
            <person name="Kaneko T."/>
            <person name="Katoh T."/>
            <person name="Asamizu E."/>
            <person name="Tabata S."/>
        </authorList>
    </citation>
    <scope>NUCLEOTIDE SEQUENCE [LARGE SCALE GENOMIC DNA]</scope>
</reference>
<feature type="domain" description="F-box associated beta-propeller type 1" evidence="1">
    <location>
        <begin position="6"/>
        <end position="142"/>
    </location>
</feature>
<proteinExistence type="predicted"/>
<evidence type="ECO:0000313" key="3">
    <source>
        <dbReference type="EMBL" id="ABF59443.1"/>
    </source>
</evidence>
<reference evidence="6" key="6">
    <citation type="journal article" date="2017" name="Plant J.">
        <title>Araport11: a complete reannotation of the Arabidopsis thaliana reference genome.</title>
        <authorList>
            <person name="Cheng C.Y."/>
            <person name="Krishnakumar V."/>
            <person name="Chan A.P."/>
            <person name="Thibaud-Nissen F."/>
            <person name="Schobel S."/>
            <person name="Town C.D."/>
        </authorList>
    </citation>
    <scope>GENOME REANNOTATION</scope>
    <source>
        <strain evidence="6">cv. Columbia</strain>
    </source>
</reference>
<gene>
    <name evidence="2 4" type="ordered locus">At3g23633</name>
</gene>
<dbReference type="EMBL" id="AB023036">
    <property type="protein sequence ID" value="BAB02783.1"/>
    <property type="molecule type" value="Genomic_DNA"/>
</dbReference>
<dbReference type="Araport" id="AT3G23633"/>
<keyword evidence="6" id="KW-1185">Reference proteome</keyword>
<evidence type="ECO:0000313" key="6">
    <source>
        <dbReference type="Proteomes" id="UP000006548"/>
    </source>
</evidence>
<dbReference type="ExpressionAtlas" id="Q9LUG3">
    <property type="expression patterns" value="baseline"/>
</dbReference>
<dbReference type="EMBL" id="DQ487677">
    <property type="protein sequence ID" value="ABF59443.1"/>
    <property type="molecule type" value="Genomic_DNA"/>
</dbReference>
<dbReference type="PaxDb" id="3702-AT3G23633.1"/>
<dbReference type="TAIR" id="AT3G23633"/>
<reference evidence="4" key="5">
    <citation type="submission" date="2016-05" db="EMBL/GenBank/DDBJ databases">
        <authorList>
            <person name="Krishnakumar V."/>
            <person name="Cheng C.-Y."/>
            <person name="Chan A.P."/>
            <person name="Schobel S."/>
            <person name="Kim M."/>
            <person name="Ferlanti E.S."/>
            <person name="Belyaeva I."/>
            <person name="Rosen B.D."/>
            <person name="Micklem G."/>
            <person name="Miller J.R."/>
            <person name="Vaughn M."/>
            <person name="Town C.D."/>
        </authorList>
    </citation>
    <scope>NUCLEOTIDE SEQUENCE</scope>
</reference>
<evidence type="ECO:0000313" key="4">
    <source>
        <dbReference type="EMBL" id="AEE76789.1"/>
    </source>
</evidence>
<evidence type="ECO:0000259" key="1">
    <source>
        <dbReference type="Pfam" id="PF07734"/>
    </source>
</evidence>
<dbReference type="InterPro" id="IPR006527">
    <property type="entry name" value="F-box-assoc_dom_typ1"/>
</dbReference>
<dbReference type="HOGENOM" id="CLU_141852_0_0_1"/>
<name>Q9LUG3_ARATH</name>
<dbReference type="NCBIfam" id="TIGR01640">
    <property type="entry name" value="F_box_assoc_1"/>
    <property type="match status" value="1"/>
</dbReference>
<dbReference type="EMBL" id="CP002686">
    <property type="protein sequence ID" value="AEE76789.1"/>
    <property type="molecule type" value="Genomic_DNA"/>
</dbReference>
<protein>
    <submittedName>
        <fullName evidence="4">F-box associated ubiquitination effector family protein</fullName>
    </submittedName>
</protein>
<dbReference type="OMA" id="CFLEGGF"/>
<evidence type="ECO:0000313" key="5">
    <source>
        <dbReference type="EMBL" id="BAB02783.1"/>
    </source>
</evidence>
<reference evidence="3" key="3">
    <citation type="submission" date="2006-04" db="EMBL/GenBank/DDBJ databases">
        <authorList>
            <person name="Underwood B.A."/>
            <person name="Xiao Y."/>
            <person name="Moskal W."/>
            <person name="Monaghan E."/>
            <person name="Wang W."/>
            <person name="Redman J."/>
            <person name="Wu H.C."/>
            <person name="Utterback T."/>
            <person name="Town C.D."/>
        </authorList>
    </citation>
    <scope>NUCLEOTIDE SEQUENCE</scope>
</reference>
<reference evidence="4 6" key="2">
    <citation type="journal article" date="2000" name="Nature">
        <title>Sequence and analysis of chromosome 3 of the plant Arabidopsis thaliana.</title>
        <authorList>
            <consortium name="European Union Chromosome 3 Arabidopsis Sequencing Consortium"/>
            <consortium name="Institute for Genomic Research"/>
            <consortium name="Kazusa DNA Research Institute"/>
            <person name="Salanoubat M."/>
            <person name="Lemcke K."/>
            <person name="Rieger M."/>
            <person name="Ansorge W."/>
            <person name="Unseld M."/>
            <person name="Fartmann B."/>
            <person name="Valle G."/>
            <person name="Blocker H."/>
            <person name="Perez-Alonso M."/>
            <person name="Obermaier B."/>
            <person name="Delseny M."/>
            <person name="Boutry M."/>
            <person name="Grivell L.A."/>
            <person name="Mache R."/>
            <person name="Puigdomenech P."/>
            <person name="De Simone V."/>
            <person name="Choisne N."/>
            <person name="Artiguenave F."/>
            <person name="Robert C."/>
            <person name="Brottier P."/>
            <person name="Wincker P."/>
            <person name="Cattolico L."/>
            <person name="Weissenbach J."/>
            <person name="Saurin W."/>
            <person name="Quetier F."/>
            <person name="Schafer M."/>
            <person name="Muller-Auer S."/>
            <person name="Gabel C."/>
            <person name="Fuchs M."/>
            <person name="Benes V."/>
            <person name="Wurmbach E."/>
            <person name="Drzonek H."/>
            <person name="Erfle H."/>
            <person name="Jordan N."/>
            <person name="Bangert S."/>
            <person name="Wiedelmann R."/>
            <person name="Kranz H."/>
            <person name="Voss H."/>
            <person name="Holland R."/>
            <person name="Brandt P."/>
            <person name="Nyakatura G."/>
            <person name="Vezzi A."/>
            <person name="D'Angelo M."/>
            <person name="Pallavicini A."/>
            <person name="Toppo S."/>
            <person name="Simionati B."/>
            <person name="Conrad A."/>
            <person name="Hornischer K."/>
            <person name="Kauer G."/>
            <person name="Lohnert T.H."/>
            <person name="Nordsiek G."/>
            <person name="Reichelt J."/>
            <person name="Scharfe M."/>
            <person name="Schon O."/>
            <person name="Bargues M."/>
            <person name="Terol J."/>
            <person name="Climent J."/>
            <person name="Navarro P."/>
            <person name="Collado C."/>
            <person name="Perez-Perez A."/>
            <person name="Ottenwalder B."/>
            <person name="Duchemin D."/>
            <person name="Cooke R."/>
            <person name="Laudie M."/>
            <person name="Berger-Llauro C."/>
            <person name="Purnelle B."/>
            <person name="Masuy D."/>
            <person name="de Haan M."/>
            <person name="Maarse A.C."/>
            <person name="Alcaraz J.P."/>
            <person name="Cottet A."/>
            <person name="Casacuberta E."/>
            <person name="Monfort A."/>
            <person name="Argiriou A."/>
            <person name="flores M."/>
            <person name="Liguori R."/>
            <person name="Vitale D."/>
            <person name="Mannhaupt G."/>
            <person name="Haase D."/>
            <person name="Schoof H."/>
            <person name="Rudd S."/>
            <person name="Zaccaria P."/>
            <person name="Mewes H.W."/>
            <person name="Mayer K.F."/>
            <person name="Kaul S."/>
            <person name="Town C.D."/>
            <person name="Koo H.L."/>
            <person name="Tallon L.J."/>
            <person name="Jenkins J."/>
            <person name="Rooney T."/>
            <person name="Rizzo M."/>
            <person name="Walts A."/>
            <person name="Utterback T."/>
            <person name="Fujii C.Y."/>
            <person name="Shea T.P."/>
            <person name="Creasy T.H."/>
            <person name="Haas B."/>
            <person name="Maiti R."/>
            <person name="Wu D."/>
            <person name="Peterson J."/>
            <person name="Van Aken S."/>
            <person name="Pai G."/>
            <person name="Militscher J."/>
            <person name="Sellers P."/>
            <person name="Gill J.E."/>
            <person name="Feldblyum T.V."/>
            <person name="Preuss D."/>
            <person name="Lin X."/>
            <person name="Nierman W.C."/>
            <person name="Salzberg S.L."/>
            <person name="White O."/>
            <person name="Venter J.C."/>
            <person name="Fraser C.M."/>
            <person name="Kaneko T."/>
            <person name="Nakamura Y."/>
            <person name="Sato S."/>
            <person name="Kato T."/>
            <person name="Asamizu E."/>
            <person name="Sasamoto S."/>
            <person name="Kimura T."/>
            <person name="Idesawa K."/>
            <person name="Kawashima K."/>
            <person name="Kishida Y."/>
            <person name="Kiyokawa C."/>
            <person name="Kohara M."/>
            <person name="Matsumoto M."/>
            <person name="Matsuno A."/>
            <person name="Muraki A."/>
            <person name="Nakayama S."/>
            <person name="Nakazaki N."/>
            <person name="Shinpo S."/>
            <person name="Takeuchi C."/>
            <person name="Wada T."/>
            <person name="Watanabe A."/>
            <person name="Yamada M."/>
            <person name="Yasuda M."/>
            <person name="Tabata S."/>
        </authorList>
    </citation>
    <scope>NUCLEOTIDE SEQUENCE [LARGE SCALE GENOMIC DNA]</scope>
    <source>
        <strain evidence="6">cv. Columbia</strain>
    </source>
</reference>
<sequence>MVFDGSVDAKTGVSLKGNMYWLASSETEFLLSFDFTGERFKRFYLPSLPPIFNLGKNVLSVVRDEQFSVLYQNFRTLKMNMWMTTNEIDIEVALLWKKSLTEDFKVRNRSLLVCMSSLFHEEKKLAVCCNLNRDMVTVIGQHDTHRGGSTVCDGGAR</sequence>
<reference evidence="4" key="4">
    <citation type="submission" date="2011-02" db="EMBL/GenBank/DDBJ databases">
        <authorList>
            <consortium name="TAIR"/>
            <person name="Swarbreck D."/>
            <person name="Lamesch P."/>
            <person name="Wilks C."/>
            <person name="Huala E."/>
        </authorList>
    </citation>
    <scope>NUCLEOTIDE SEQUENCE</scope>
</reference>
<accession>Q9LUG3</accession>
<dbReference type="Proteomes" id="UP000006548">
    <property type="component" value="Chromosome 3"/>
</dbReference>
<dbReference type="AlphaFoldDB" id="Q9LUG3"/>
<organism evidence="5">
    <name type="scientific">Arabidopsis thaliana</name>
    <name type="common">Mouse-ear cress</name>
    <dbReference type="NCBI Taxonomy" id="3702"/>
    <lineage>
        <taxon>Eukaryota</taxon>
        <taxon>Viridiplantae</taxon>
        <taxon>Streptophyta</taxon>
        <taxon>Embryophyta</taxon>
        <taxon>Tracheophyta</taxon>
        <taxon>Spermatophyta</taxon>
        <taxon>Magnoliopsida</taxon>
        <taxon>eudicotyledons</taxon>
        <taxon>Gunneridae</taxon>
        <taxon>Pentapetalae</taxon>
        <taxon>rosids</taxon>
        <taxon>malvids</taxon>
        <taxon>Brassicales</taxon>
        <taxon>Brassicaceae</taxon>
        <taxon>Camelineae</taxon>
        <taxon>Arabidopsis</taxon>
    </lineage>
</organism>
<dbReference type="Pfam" id="PF07734">
    <property type="entry name" value="FBA_1"/>
    <property type="match status" value="1"/>
</dbReference>
<dbReference type="GeneID" id="6240682"/>
<dbReference type="RefSeq" id="NP_001118684.1">
    <property type="nucleotide sequence ID" value="NM_001125212.1"/>
</dbReference>
<dbReference type="InterPro" id="IPR017451">
    <property type="entry name" value="F-box-assoc_interact_dom"/>
</dbReference>
<evidence type="ECO:0000313" key="2">
    <source>
        <dbReference type="Araport" id="AT3G23633"/>
    </source>
</evidence>